<protein>
    <submittedName>
        <fullName evidence="3">Uncharacterized protein</fullName>
    </submittedName>
</protein>
<dbReference type="InterPro" id="IPR043129">
    <property type="entry name" value="ATPase_NBD"/>
</dbReference>
<dbReference type="Gene3D" id="3.30.420.40">
    <property type="match status" value="1"/>
</dbReference>
<feature type="non-terminal residue" evidence="3">
    <location>
        <position position="53"/>
    </location>
</feature>
<proteinExistence type="predicted"/>
<organism evidence="3">
    <name type="scientific">marine metagenome</name>
    <dbReference type="NCBI Taxonomy" id="408172"/>
    <lineage>
        <taxon>unclassified sequences</taxon>
        <taxon>metagenomes</taxon>
        <taxon>ecological metagenomes</taxon>
    </lineage>
</organism>
<dbReference type="AlphaFoldDB" id="A0A382Q5I2"/>
<keyword evidence="2" id="KW-0067">ATP-binding</keyword>
<evidence type="ECO:0000256" key="1">
    <source>
        <dbReference type="ARBA" id="ARBA00022741"/>
    </source>
</evidence>
<dbReference type="EMBL" id="UINC01112137">
    <property type="protein sequence ID" value="SVC80863.1"/>
    <property type="molecule type" value="Genomic_DNA"/>
</dbReference>
<evidence type="ECO:0000256" key="2">
    <source>
        <dbReference type="ARBA" id="ARBA00022840"/>
    </source>
</evidence>
<reference evidence="3" key="1">
    <citation type="submission" date="2018-05" db="EMBL/GenBank/DDBJ databases">
        <authorList>
            <person name="Lanie J.A."/>
            <person name="Ng W.-L."/>
            <person name="Kazmierczak K.M."/>
            <person name="Andrzejewski T.M."/>
            <person name="Davidsen T.M."/>
            <person name="Wayne K.J."/>
            <person name="Tettelin H."/>
            <person name="Glass J.I."/>
            <person name="Rusch D."/>
            <person name="Podicherti R."/>
            <person name="Tsui H.-C.T."/>
            <person name="Winkler M.E."/>
        </authorList>
    </citation>
    <scope>NUCLEOTIDE SEQUENCE</scope>
</reference>
<dbReference type="InterPro" id="IPR013126">
    <property type="entry name" value="Hsp_70_fam"/>
</dbReference>
<evidence type="ECO:0000313" key="3">
    <source>
        <dbReference type="EMBL" id="SVC80863.1"/>
    </source>
</evidence>
<gene>
    <name evidence="3" type="ORF">METZ01_LOCUS333717</name>
</gene>
<keyword evidence="1" id="KW-0547">Nucleotide-binding</keyword>
<dbReference type="GO" id="GO:0140662">
    <property type="term" value="F:ATP-dependent protein folding chaperone"/>
    <property type="evidence" value="ECO:0007669"/>
    <property type="project" value="InterPro"/>
</dbReference>
<sequence length="53" mass="5899">MIPSLLSRTGNGWLVGEEARAKLISSPSNSVYSVKRLMGRGIEELEEEIRQLP</sequence>
<dbReference type="SUPFAM" id="SSF53067">
    <property type="entry name" value="Actin-like ATPase domain"/>
    <property type="match status" value="1"/>
</dbReference>
<dbReference type="Pfam" id="PF00012">
    <property type="entry name" value="HSP70"/>
    <property type="match status" value="1"/>
</dbReference>
<dbReference type="GO" id="GO:0005524">
    <property type="term" value="F:ATP binding"/>
    <property type="evidence" value="ECO:0007669"/>
    <property type="project" value="UniProtKB-KW"/>
</dbReference>
<name>A0A382Q5I2_9ZZZZ</name>
<accession>A0A382Q5I2</accession>